<evidence type="ECO:0000256" key="12">
    <source>
        <dbReference type="ARBA" id="ARBA00023157"/>
    </source>
</evidence>
<dbReference type="Pfam" id="PF01453">
    <property type="entry name" value="B_lectin"/>
    <property type="match status" value="1"/>
</dbReference>
<dbReference type="PROSITE" id="PS00108">
    <property type="entry name" value="PROTEIN_KINASE_ST"/>
    <property type="match status" value="1"/>
</dbReference>
<dbReference type="PANTHER" id="PTHR27002">
    <property type="entry name" value="RECEPTOR-LIKE SERINE/THREONINE-PROTEIN KINASE SD1-8"/>
    <property type="match status" value="1"/>
</dbReference>
<dbReference type="Pfam" id="PF08276">
    <property type="entry name" value="PAN_2"/>
    <property type="match status" value="1"/>
</dbReference>
<feature type="signal peptide" evidence="19">
    <location>
        <begin position="1"/>
        <end position="36"/>
    </location>
</feature>
<evidence type="ECO:0000256" key="9">
    <source>
        <dbReference type="ARBA" id="ARBA00022840"/>
    </source>
</evidence>
<feature type="domain" description="Apple" evidence="22">
    <location>
        <begin position="356"/>
        <end position="436"/>
    </location>
</feature>
<dbReference type="InterPro" id="IPR001480">
    <property type="entry name" value="Bulb-type_lectin_dom"/>
</dbReference>
<dbReference type="InterPro" id="IPR001245">
    <property type="entry name" value="Ser-Thr/Tyr_kinase_cat_dom"/>
</dbReference>
<dbReference type="SMART" id="SM00220">
    <property type="entry name" value="S_TKc"/>
    <property type="match status" value="1"/>
</dbReference>
<evidence type="ECO:0000256" key="16">
    <source>
        <dbReference type="PIRNR" id="PIRNR000641"/>
    </source>
</evidence>
<dbReference type="SUPFAM" id="SSF51110">
    <property type="entry name" value="alpha-D-mannose-specific plant lectins"/>
    <property type="match status" value="1"/>
</dbReference>
<dbReference type="GO" id="GO:0004674">
    <property type="term" value="F:protein serine/threonine kinase activity"/>
    <property type="evidence" value="ECO:0007669"/>
    <property type="project" value="UniProtKB-KW"/>
</dbReference>
<keyword evidence="7 16" id="KW-0547">Nucleotide-binding</keyword>
<dbReference type="InterPro" id="IPR008271">
    <property type="entry name" value="Ser/Thr_kinase_AS"/>
</dbReference>
<evidence type="ECO:0000256" key="10">
    <source>
        <dbReference type="ARBA" id="ARBA00022989"/>
    </source>
</evidence>
<dbReference type="InterPro" id="IPR036426">
    <property type="entry name" value="Bulb-type_lectin_dom_sf"/>
</dbReference>
<organism evidence="23 24">
    <name type="scientific">Populus alba x Populus x berolinensis</name>
    <dbReference type="NCBI Taxonomy" id="444605"/>
    <lineage>
        <taxon>Eukaryota</taxon>
        <taxon>Viridiplantae</taxon>
        <taxon>Streptophyta</taxon>
        <taxon>Embryophyta</taxon>
        <taxon>Tracheophyta</taxon>
        <taxon>Spermatophyta</taxon>
        <taxon>Magnoliopsida</taxon>
        <taxon>eudicotyledons</taxon>
        <taxon>Gunneridae</taxon>
        <taxon>Pentapetalae</taxon>
        <taxon>rosids</taxon>
        <taxon>fabids</taxon>
        <taxon>Malpighiales</taxon>
        <taxon>Salicaceae</taxon>
        <taxon>Saliceae</taxon>
        <taxon>Populus</taxon>
    </lineage>
</organism>
<dbReference type="SUPFAM" id="SSF56112">
    <property type="entry name" value="Protein kinase-like (PK-like)"/>
    <property type="match status" value="1"/>
</dbReference>
<comment type="subcellular location">
    <subcellularLocation>
        <location evidence="1">Cell membrane</location>
        <topology evidence="1">Single-pass type I membrane protein</topology>
    </subcellularLocation>
</comment>
<evidence type="ECO:0000259" key="21">
    <source>
        <dbReference type="PROSITE" id="PS50927"/>
    </source>
</evidence>
<sequence length="825" mass="92786">MEITMRPGLINSFTSITMLLVCVFLLFLSIAFSAQGSITSNESIKDGESTLVSANGTFELGFFSPGNSMNRFLGVWFMNELSAHKEVIWVANREIPLKDRSGFLNFTQQGVLLLLNGNNEIIWSSNNTTNVESPVMQLLDTGNLVVKDGKDSNFILWQSFEYPCDTFLPGMMIGWNSETGVDRNLTSWKSADDPGPGQFSFGIDRQGFPQLVIKNGTLKHCRLGSWNGISFTGIPDLPRDQFLKYDFSLYMILSTSRSVLEVDYSYEILKSGVLLTRLIVNQSGFVERFLRSIQNNNWTQVYSAPRDLCDKYSVCGAHMICKMVDQSHNCTCLEGFERKSLTDWSEGCARRSPLNCTQDIFQNFTGLKLPDTSLSWYDTSMSLVECKDKCLKKCNCTAYANSNITGEGSGCILWFGELVDMREFSTGGQDLYIRMPPPLKTDQTTSNTNSGKKKLLGIILGSTVFAGVLTVGLTFYIWRKKQRKQEIEEDMELPSFHLATIVKATDNFSSNNKLGQGGFGPVYKGTLIDGQEIAVKRLSKSSRQGLTEFKNEVILIAKLQHRNLVKLLGCCIQGDEVMLIYEFMPNKSLDYFIFDQTRNKFLDWQRRNLIIGGIARGLLYLHQDSRLRIIHRDLKAGNILLDKDMNPKISDFGMARLFGGDQIEADTNKVVGTYGYMPPEYVVDGRFSLKSDVFSFGVLVLEIISGKKNRGFSHPDHYHNLLGHAWKLWTEERALELLDNMSDRPYSVSEVLRCIHVGLLCVQQKPEDRPNMSSVVLMLGSENSLPDPKQPGFFTERNMPAVDSSSGNHESSSINDLTISELDAR</sequence>
<feature type="region of interest" description="Disordered" evidence="17">
    <location>
        <begin position="781"/>
        <end position="825"/>
    </location>
</feature>
<dbReference type="CDD" id="cd00028">
    <property type="entry name" value="B_lectin"/>
    <property type="match status" value="1"/>
</dbReference>
<evidence type="ECO:0000256" key="7">
    <source>
        <dbReference type="ARBA" id="ARBA00022741"/>
    </source>
</evidence>
<comment type="catalytic activity">
    <reaction evidence="15 16">
        <text>L-seryl-[protein] + ATP = O-phospho-L-seryl-[protein] + ADP + H(+)</text>
        <dbReference type="Rhea" id="RHEA:17989"/>
        <dbReference type="Rhea" id="RHEA-COMP:9863"/>
        <dbReference type="Rhea" id="RHEA-COMP:11604"/>
        <dbReference type="ChEBI" id="CHEBI:15378"/>
        <dbReference type="ChEBI" id="CHEBI:29999"/>
        <dbReference type="ChEBI" id="CHEBI:30616"/>
        <dbReference type="ChEBI" id="CHEBI:83421"/>
        <dbReference type="ChEBI" id="CHEBI:456216"/>
        <dbReference type="EC" id="2.7.11.1"/>
    </reaction>
</comment>
<dbReference type="Pfam" id="PF00954">
    <property type="entry name" value="S_locus_glycop"/>
    <property type="match status" value="1"/>
</dbReference>
<feature type="transmembrane region" description="Helical" evidence="18">
    <location>
        <begin position="455"/>
        <end position="478"/>
    </location>
</feature>
<evidence type="ECO:0000256" key="13">
    <source>
        <dbReference type="ARBA" id="ARBA00023180"/>
    </source>
</evidence>
<keyword evidence="13" id="KW-0325">Glycoprotein</keyword>
<dbReference type="Gene3D" id="2.90.10.10">
    <property type="entry name" value="Bulb-type lectin domain"/>
    <property type="match status" value="1"/>
</dbReference>
<dbReference type="SMR" id="A0AAD6WJ37"/>
<accession>A0AAD6WJ37</accession>
<proteinExistence type="inferred from homology"/>
<evidence type="ECO:0000256" key="18">
    <source>
        <dbReference type="SAM" id="Phobius"/>
    </source>
</evidence>
<dbReference type="FunFam" id="3.30.200.20:FF:000195">
    <property type="entry name" value="G-type lectin S-receptor-like serine/threonine-protein kinase"/>
    <property type="match status" value="1"/>
</dbReference>
<evidence type="ECO:0000256" key="3">
    <source>
        <dbReference type="ARBA" id="ARBA00022527"/>
    </source>
</evidence>
<dbReference type="Gene3D" id="1.10.510.10">
    <property type="entry name" value="Transferase(Phosphotransferase) domain 1"/>
    <property type="match status" value="1"/>
</dbReference>
<dbReference type="SMART" id="SM00108">
    <property type="entry name" value="B_lectin"/>
    <property type="match status" value="1"/>
</dbReference>
<keyword evidence="3 16" id="KW-0723">Serine/threonine-protein kinase</keyword>
<dbReference type="GO" id="GO:0005886">
    <property type="term" value="C:plasma membrane"/>
    <property type="evidence" value="ECO:0007669"/>
    <property type="project" value="UniProtKB-SubCell"/>
</dbReference>
<evidence type="ECO:0000256" key="17">
    <source>
        <dbReference type="SAM" id="MobiDB-lite"/>
    </source>
</evidence>
<keyword evidence="5 18" id="KW-0812">Transmembrane</keyword>
<keyword evidence="4 16" id="KW-0808">Transferase</keyword>
<keyword evidence="12" id="KW-1015">Disulfide bond</keyword>
<dbReference type="EMBL" id="JAQIZT010000001">
    <property type="protein sequence ID" value="KAJ7014828.1"/>
    <property type="molecule type" value="Genomic_DNA"/>
</dbReference>
<evidence type="ECO:0000256" key="5">
    <source>
        <dbReference type="ARBA" id="ARBA00022692"/>
    </source>
</evidence>
<dbReference type="PROSITE" id="PS50927">
    <property type="entry name" value="BULB_LECTIN"/>
    <property type="match status" value="1"/>
</dbReference>
<feature type="chain" id="PRO_5041913417" description="Receptor-like serine/threonine-protein kinase" evidence="19">
    <location>
        <begin position="37"/>
        <end position="825"/>
    </location>
</feature>
<dbReference type="CDD" id="cd14066">
    <property type="entry name" value="STKc_IRAK"/>
    <property type="match status" value="1"/>
</dbReference>
<dbReference type="FunFam" id="2.90.10.10:FF:000029">
    <property type="entry name" value="G-type lectin S-receptor-like serine/threonine-protein kinase"/>
    <property type="match status" value="1"/>
</dbReference>
<feature type="compositionally biased region" description="Low complexity" evidence="17">
    <location>
        <begin position="804"/>
        <end position="813"/>
    </location>
</feature>
<keyword evidence="6 19" id="KW-0732">Signal</keyword>
<evidence type="ECO:0000256" key="6">
    <source>
        <dbReference type="ARBA" id="ARBA00022729"/>
    </source>
</evidence>
<dbReference type="PROSITE" id="PS50011">
    <property type="entry name" value="PROTEIN_KINASE_DOM"/>
    <property type="match status" value="1"/>
</dbReference>
<dbReference type="Pfam" id="PF11883">
    <property type="entry name" value="DUF3403"/>
    <property type="match status" value="1"/>
</dbReference>
<dbReference type="InterPro" id="IPR000858">
    <property type="entry name" value="S_locus_glycoprot_dom"/>
</dbReference>
<dbReference type="PANTHER" id="PTHR27002:SF1090">
    <property type="entry name" value="S-LOCUS LECTIN KINASE FAMILY PROTEIN"/>
    <property type="match status" value="1"/>
</dbReference>
<dbReference type="FunFam" id="1.10.510.10:FF:000060">
    <property type="entry name" value="G-type lectin S-receptor-like serine/threonine-protein kinase"/>
    <property type="match status" value="1"/>
</dbReference>
<keyword evidence="10 18" id="KW-1133">Transmembrane helix</keyword>
<dbReference type="GO" id="GO:0005524">
    <property type="term" value="F:ATP binding"/>
    <property type="evidence" value="ECO:0007669"/>
    <property type="project" value="UniProtKB-KW"/>
</dbReference>
<dbReference type="PIRSF" id="PIRSF000641">
    <property type="entry name" value="SRK"/>
    <property type="match status" value="1"/>
</dbReference>
<evidence type="ECO:0000256" key="15">
    <source>
        <dbReference type="ARBA" id="ARBA00048679"/>
    </source>
</evidence>
<dbReference type="InterPro" id="IPR000719">
    <property type="entry name" value="Prot_kinase_dom"/>
</dbReference>
<keyword evidence="2" id="KW-1003">Cell membrane</keyword>
<dbReference type="InterPro" id="IPR024171">
    <property type="entry name" value="SRK-like_kinase"/>
</dbReference>
<keyword evidence="24" id="KW-1185">Reference proteome</keyword>
<feature type="domain" description="Protein kinase" evidence="20">
    <location>
        <begin position="508"/>
        <end position="793"/>
    </location>
</feature>
<dbReference type="AlphaFoldDB" id="A0AAD6WJ37"/>
<keyword evidence="11 18" id="KW-0472">Membrane</keyword>
<evidence type="ECO:0000256" key="19">
    <source>
        <dbReference type="SAM" id="SignalP"/>
    </source>
</evidence>
<keyword evidence="9 16" id="KW-0067">ATP-binding</keyword>
<dbReference type="Pfam" id="PF07714">
    <property type="entry name" value="PK_Tyr_Ser-Thr"/>
    <property type="match status" value="1"/>
</dbReference>
<evidence type="ECO:0000256" key="14">
    <source>
        <dbReference type="ARBA" id="ARBA00047899"/>
    </source>
</evidence>
<name>A0AAD6WJ37_9ROSI</name>
<comment type="similarity">
    <text evidence="16">Belongs to the protein kinase superfamily. Ser/Thr protein kinase family.</text>
</comment>
<reference evidence="23 24" key="1">
    <citation type="journal article" date="2023" name="Mol. Ecol. Resour.">
        <title>Chromosome-level genome assembly of a triploid poplar Populus alba 'Berolinensis'.</title>
        <authorList>
            <person name="Chen S."/>
            <person name="Yu Y."/>
            <person name="Wang X."/>
            <person name="Wang S."/>
            <person name="Zhang T."/>
            <person name="Zhou Y."/>
            <person name="He R."/>
            <person name="Meng N."/>
            <person name="Wang Y."/>
            <person name="Liu W."/>
            <person name="Liu Z."/>
            <person name="Liu J."/>
            <person name="Guo Q."/>
            <person name="Huang H."/>
            <person name="Sederoff R.R."/>
            <person name="Wang G."/>
            <person name="Qu G."/>
            <person name="Chen S."/>
        </authorList>
    </citation>
    <scope>NUCLEOTIDE SEQUENCE [LARGE SCALE GENOMIC DNA]</scope>
    <source>
        <strain evidence="23">SC-2020</strain>
    </source>
</reference>
<evidence type="ECO:0000259" key="20">
    <source>
        <dbReference type="PROSITE" id="PS50011"/>
    </source>
</evidence>
<evidence type="ECO:0000256" key="11">
    <source>
        <dbReference type="ARBA" id="ARBA00023136"/>
    </source>
</evidence>
<dbReference type="InterPro" id="IPR003609">
    <property type="entry name" value="Pan_app"/>
</dbReference>
<gene>
    <name evidence="23" type="ORF">NC653_004204</name>
</gene>
<evidence type="ECO:0000313" key="23">
    <source>
        <dbReference type="EMBL" id="KAJ7014828.1"/>
    </source>
</evidence>
<dbReference type="Gene3D" id="3.30.200.20">
    <property type="entry name" value="Phosphorylase Kinase, domain 1"/>
    <property type="match status" value="1"/>
</dbReference>
<evidence type="ECO:0000256" key="4">
    <source>
        <dbReference type="ARBA" id="ARBA00022679"/>
    </source>
</evidence>
<dbReference type="GO" id="GO:0048544">
    <property type="term" value="P:recognition of pollen"/>
    <property type="evidence" value="ECO:0007669"/>
    <property type="project" value="InterPro"/>
</dbReference>
<evidence type="ECO:0000256" key="1">
    <source>
        <dbReference type="ARBA" id="ARBA00004251"/>
    </source>
</evidence>
<evidence type="ECO:0000256" key="8">
    <source>
        <dbReference type="ARBA" id="ARBA00022777"/>
    </source>
</evidence>
<evidence type="ECO:0000313" key="24">
    <source>
        <dbReference type="Proteomes" id="UP001164929"/>
    </source>
</evidence>
<dbReference type="Proteomes" id="UP001164929">
    <property type="component" value="Chromosome 1"/>
</dbReference>
<dbReference type="CDD" id="cd01098">
    <property type="entry name" value="PAN_AP_plant"/>
    <property type="match status" value="1"/>
</dbReference>
<dbReference type="InterPro" id="IPR021820">
    <property type="entry name" value="S-locus_recpt_kinase_C"/>
</dbReference>
<dbReference type="EC" id="2.7.11.1" evidence="16"/>
<dbReference type="InterPro" id="IPR011009">
    <property type="entry name" value="Kinase-like_dom_sf"/>
</dbReference>
<evidence type="ECO:0000259" key="22">
    <source>
        <dbReference type="PROSITE" id="PS50948"/>
    </source>
</evidence>
<evidence type="ECO:0000256" key="2">
    <source>
        <dbReference type="ARBA" id="ARBA00022475"/>
    </source>
</evidence>
<dbReference type="SMART" id="SM00473">
    <property type="entry name" value="PAN_AP"/>
    <property type="match status" value="1"/>
</dbReference>
<comment type="catalytic activity">
    <reaction evidence="14 16">
        <text>L-threonyl-[protein] + ATP = O-phospho-L-threonyl-[protein] + ADP + H(+)</text>
        <dbReference type="Rhea" id="RHEA:46608"/>
        <dbReference type="Rhea" id="RHEA-COMP:11060"/>
        <dbReference type="Rhea" id="RHEA-COMP:11605"/>
        <dbReference type="ChEBI" id="CHEBI:15378"/>
        <dbReference type="ChEBI" id="CHEBI:30013"/>
        <dbReference type="ChEBI" id="CHEBI:30616"/>
        <dbReference type="ChEBI" id="CHEBI:61977"/>
        <dbReference type="ChEBI" id="CHEBI:456216"/>
        <dbReference type="EC" id="2.7.11.1"/>
    </reaction>
</comment>
<dbReference type="PROSITE" id="PS50948">
    <property type="entry name" value="PAN"/>
    <property type="match status" value="1"/>
</dbReference>
<feature type="domain" description="Bulb-type lectin" evidence="21">
    <location>
        <begin position="35"/>
        <end position="159"/>
    </location>
</feature>
<comment type="caution">
    <text evidence="23">The sequence shown here is derived from an EMBL/GenBank/DDBJ whole genome shotgun (WGS) entry which is preliminary data.</text>
</comment>
<protein>
    <recommendedName>
        <fullName evidence="16">Receptor-like serine/threonine-protein kinase</fullName>
        <ecNumber evidence="16">2.7.11.1</ecNumber>
    </recommendedName>
</protein>
<keyword evidence="8 16" id="KW-0418">Kinase</keyword>